<dbReference type="Proteomes" id="UP000597762">
    <property type="component" value="Unassembled WGS sequence"/>
</dbReference>
<keyword evidence="1" id="KW-0472">Membrane</keyword>
<feature type="transmembrane region" description="Helical" evidence="1">
    <location>
        <begin position="29"/>
        <end position="58"/>
    </location>
</feature>
<evidence type="ECO:0000256" key="1">
    <source>
        <dbReference type="SAM" id="Phobius"/>
    </source>
</evidence>
<name>A0A812ATV4_ACAPH</name>
<organism evidence="2 3">
    <name type="scientific">Acanthosepion pharaonis</name>
    <name type="common">Pharaoh cuttlefish</name>
    <name type="synonym">Sepia pharaonis</name>
    <dbReference type="NCBI Taxonomy" id="158019"/>
    <lineage>
        <taxon>Eukaryota</taxon>
        <taxon>Metazoa</taxon>
        <taxon>Spiralia</taxon>
        <taxon>Lophotrochozoa</taxon>
        <taxon>Mollusca</taxon>
        <taxon>Cephalopoda</taxon>
        <taxon>Coleoidea</taxon>
        <taxon>Decapodiformes</taxon>
        <taxon>Sepiida</taxon>
        <taxon>Sepiina</taxon>
        <taxon>Sepiidae</taxon>
        <taxon>Acanthosepion</taxon>
    </lineage>
</organism>
<sequence length="168" mass="19284">MSHSLSLFIYFLSLPLSENSINMYVFSPIVVLSLMRFICSLFTTSFLSFFLSSFIYFSSPFFSKILFLLLSLLLSLPLSLFHSTVYPLILKYSLLLLSLEAFHFSFLSSVFSNLHTNFAYLGIHLRVTYRFTRGSVSKILRFSPAMLLLVFSDEGDVDRGEEEEEEDG</sequence>
<protein>
    <submittedName>
        <fullName evidence="2">Uncharacterized protein</fullName>
    </submittedName>
</protein>
<evidence type="ECO:0000313" key="2">
    <source>
        <dbReference type="EMBL" id="CAE1158383.1"/>
    </source>
</evidence>
<dbReference type="EMBL" id="CAHIKZ030000183">
    <property type="protein sequence ID" value="CAE1158383.1"/>
    <property type="molecule type" value="Genomic_DNA"/>
</dbReference>
<feature type="transmembrane region" description="Helical" evidence="1">
    <location>
        <begin position="65"/>
        <end position="89"/>
    </location>
</feature>
<keyword evidence="1" id="KW-0812">Transmembrane</keyword>
<feature type="transmembrane region" description="Helical" evidence="1">
    <location>
        <begin position="101"/>
        <end position="123"/>
    </location>
</feature>
<comment type="caution">
    <text evidence="2">The sequence shown here is derived from an EMBL/GenBank/DDBJ whole genome shotgun (WGS) entry which is preliminary data.</text>
</comment>
<proteinExistence type="predicted"/>
<keyword evidence="1" id="KW-1133">Transmembrane helix</keyword>
<accession>A0A812ATV4</accession>
<reference evidence="2" key="1">
    <citation type="submission" date="2021-01" db="EMBL/GenBank/DDBJ databases">
        <authorList>
            <person name="Li R."/>
            <person name="Bekaert M."/>
        </authorList>
    </citation>
    <scope>NUCLEOTIDE SEQUENCE</scope>
    <source>
        <strain evidence="2">Farmed</strain>
    </source>
</reference>
<keyword evidence="3" id="KW-1185">Reference proteome</keyword>
<dbReference type="AlphaFoldDB" id="A0A812ATV4"/>
<gene>
    <name evidence="2" type="ORF">SPHA_5552</name>
</gene>
<evidence type="ECO:0000313" key="3">
    <source>
        <dbReference type="Proteomes" id="UP000597762"/>
    </source>
</evidence>